<gene>
    <name evidence="10" type="ORF">ABC977_11355</name>
</gene>
<evidence type="ECO:0000256" key="2">
    <source>
        <dbReference type="ARBA" id="ARBA00022691"/>
    </source>
</evidence>
<dbReference type="SUPFAM" id="SSF53335">
    <property type="entry name" value="S-adenosyl-L-methionine-dependent methyltransferases"/>
    <property type="match status" value="1"/>
</dbReference>
<name>A0ABV4BI49_9GAMM</name>
<keyword evidence="2" id="KW-0949">S-adenosyl-L-methionine</keyword>
<dbReference type="Gene3D" id="3.40.50.150">
    <property type="entry name" value="Vaccinia Virus protein VP39"/>
    <property type="match status" value="1"/>
</dbReference>
<accession>A0ABV4BI49</accession>
<evidence type="ECO:0000256" key="3">
    <source>
        <dbReference type="ARBA" id="ARBA00034487"/>
    </source>
</evidence>
<evidence type="ECO:0000256" key="8">
    <source>
        <dbReference type="ARBA" id="ARBA00048428"/>
    </source>
</evidence>
<protein>
    <recommendedName>
        <fullName evidence="5">Arsenite methyltransferase</fullName>
        <ecNumber evidence="4">2.1.1.137</ecNumber>
    </recommendedName>
</protein>
<evidence type="ECO:0000256" key="6">
    <source>
        <dbReference type="ARBA" id="ARBA00047941"/>
    </source>
</evidence>
<evidence type="ECO:0000256" key="5">
    <source>
        <dbReference type="ARBA" id="ARBA00034545"/>
    </source>
</evidence>
<evidence type="ECO:0000256" key="7">
    <source>
        <dbReference type="ARBA" id="ARBA00047943"/>
    </source>
</evidence>
<dbReference type="InterPro" id="IPR025714">
    <property type="entry name" value="Methyltranfer_dom"/>
</dbReference>
<organism evidence="10 11">
    <name type="scientific">Thioalkalicoccus limnaeus</name>
    <dbReference type="NCBI Taxonomy" id="120681"/>
    <lineage>
        <taxon>Bacteria</taxon>
        <taxon>Pseudomonadati</taxon>
        <taxon>Pseudomonadota</taxon>
        <taxon>Gammaproteobacteria</taxon>
        <taxon>Chromatiales</taxon>
        <taxon>Chromatiaceae</taxon>
        <taxon>Thioalkalicoccus</taxon>
    </lineage>
</organism>
<dbReference type="InterPro" id="IPR029063">
    <property type="entry name" value="SAM-dependent_MTases_sf"/>
</dbReference>
<proteinExistence type="inferred from homology"/>
<keyword evidence="10" id="KW-0489">Methyltransferase</keyword>
<dbReference type="PANTHER" id="PTHR43675">
    <property type="entry name" value="ARSENITE METHYLTRANSFERASE"/>
    <property type="match status" value="1"/>
</dbReference>
<comment type="catalytic activity">
    <reaction evidence="6">
        <text>arsenic triglutathione + [thioredoxin]-dithiol + S-adenosyl-L-methionine + 2 H2O = methylarsonous acid + [thioredoxin]-disulfide + 3 glutathione + S-adenosyl-L-homocysteine + H(+)</text>
        <dbReference type="Rhea" id="RHEA:69460"/>
        <dbReference type="Rhea" id="RHEA-COMP:10698"/>
        <dbReference type="Rhea" id="RHEA-COMP:10700"/>
        <dbReference type="ChEBI" id="CHEBI:15377"/>
        <dbReference type="ChEBI" id="CHEBI:15378"/>
        <dbReference type="ChEBI" id="CHEBI:17826"/>
        <dbReference type="ChEBI" id="CHEBI:29950"/>
        <dbReference type="ChEBI" id="CHEBI:50058"/>
        <dbReference type="ChEBI" id="CHEBI:57856"/>
        <dbReference type="ChEBI" id="CHEBI:57925"/>
        <dbReference type="ChEBI" id="CHEBI:59789"/>
        <dbReference type="ChEBI" id="CHEBI:183640"/>
        <dbReference type="EC" id="2.1.1.137"/>
    </reaction>
</comment>
<evidence type="ECO:0000256" key="4">
    <source>
        <dbReference type="ARBA" id="ARBA00034521"/>
    </source>
</evidence>
<reference evidence="10 11" key="1">
    <citation type="submission" date="2024-05" db="EMBL/GenBank/DDBJ databases">
        <title>Genome Sequence and Characterization of the New Strain Purple Sulfur Bacterium of Genus Thioalkalicoccus.</title>
        <authorList>
            <person name="Bryantseva I.A."/>
            <person name="Kyndt J.A."/>
            <person name="Imhoff J.F."/>
        </authorList>
    </citation>
    <scope>NUCLEOTIDE SEQUENCE [LARGE SCALE GENOMIC DNA]</scope>
    <source>
        <strain evidence="10 11">Um2</strain>
    </source>
</reference>
<dbReference type="GO" id="GO:0032259">
    <property type="term" value="P:methylation"/>
    <property type="evidence" value="ECO:0007669"/>
    <property type="project" value="UniProtKB-KW"/>
</dbReference>
<dbReference type="EMBL" id="JBDKXB010000014">
    <property type="protein sequence ID" value="MEY6433002.1"/>
    <property type="molecule type" value="Genomic_DNA"/>
</dbReference>
<evidence type="ECO:0000259" key="9">
    <source>
        <dbReference type="Pfam" id="PF13847"/>
    </source>
</evidence>
<dbReference type="GO" id="GO:0008168">
    <property type="term" value="F:methyltransferase activity"/>
    <property type="evidence" value="ECO:0007669"/>
    <property type="project" value="UniProtKB-KW"/>
</dbReference>
<dbReference type="PANTHER" id="PTHR43675:SF8">
    <property type="entry name" value="ARSENITE METHYLTRANSFERASE"/>
    <property type="match status" value="1"/>
</dbReference>
<feature type="domain" description="Methyltransferase" evidence="9">
    <location>
        <begin position="79"/>
        <end position="219"/>
    </location>
</feature>
<sequence>MAVMSPIDFDAEYLRHKVRETYDQVARDPHATYHFHRGPDYAREYLGYDPEELAALPPISVDRFAGVGNPFAAGDIYRGETILDHACGAGTDLLIAARRAGPEGRAIGVDMTPMMRECAQLGAQLAGLADRVEIRDGRYEALPVPDASIDVVLSNGVVNLAPDKTQVFREIHRVLKPGGRLYLADVVVARELTLDARTNPDLWAACIAGALVEDELPALAKSVGLRRGRLVGCYDCFRNTSAADKVAKDLEVHGVTFFAIKGAN</sequence>
<comment type="catalytic activity">
    <reaction evidence="8">
        <text>arsenic triglutathione + 3 [thioredoxin]-dithiol + 3 S-adenosyl-L-methionine = trimethylarsine + 3 [thioredoxin]-disulfide + 3 glutathione + 3 S-adenosyl-L-homocysteine + 3 H(+)</text>
        <dbReference type="Rhea" id="RHEA:69432"/>
        <dbReference type="Rhea" id="RHEA-COMP:10698"/>
        <dbReference type="Rhea" id="RHEA-COMP:10700"/>
        <dbReference type="ChEBI" id="CHEBI:15378"/>
        <dbReference type="ChEBI" id="CHEBI:27130"/>
        <dbReference type="ChEBI" id="CHEBI:29950"/>
        <dbReference type="ChEBI" id="CHEBI:50058"/>
        <dbReference type="ChEBI" id="CHEBI:57856"/>
        <dbReference type="ChEBI" id="CHEBI:57925"/>
        <dbReference type="ChEBI" id="CHEBI:59789"/>
        <dbReference type="ChEBI" id="CHEBI:183640"/>
        <dbReference type="EC" id="2.1.1.137"/>
    </reaction>
</comment>
<keyword evidence="1" id="KW-0808">Transferase</keyword>
<evidence type="ECO:0000313" key="10">
    <source>
        <dbReference type="EMBL" id="MEY6433002.1"/>
    </source>
</evidence>
<dbReference type="EC" id="2.1.1.137" evidence="4"/>
<keyword evidence="11" id="KW-1185">Reference proteome</keyword>
<evidence type="ECO:0000313" key="11">
    <source>
        <dbReference type="Proteomes" id="UP001564408"/>
    </source>
</evidence>
<evidence type="ECO:0000256" key="1">
    <source>
        <dbReference type="ARBA" id="ARBA00022679"/>
    </source>
</evidence>
<comment type="catalytic activity">
    <reaction evidence="7">
        <text>arsenic triglutathione + 2 [thioredoxin]-dithiol + 2 S-adenosyl-L-methionine + H2O = dimethylarsinous acid + 2 [thioredoxin]-disulfide + 3 glutathione + 2 S-adenosyl-L-homocysteine + 2 H(+)</text>
        <dbReference type="Rhea" id="RHEA:69464"/>
        <dbReference type="Rhea" id="RHEA-COMP:10698"/>
        <dbReference type="Rhea" id="RHEA-COMP:10700"/>
        <dbReference type="ChEBI" id="CHEBI:15377"/>
        <dbReference type="ChEBI" id="CHEBI:15378"/>
        <dbReference type="ChEBI" id="CHEBI:23808"/>
        <dbReference type="ChEBI" id="CHEBI:29950"/>
        <dbReference type="ChEBI" id="CHEBI:50058"/>
        <dbReference type="ChEBI" id="CHEBI:57856"/>
        <dbReference type="ChEBI" id="CHEBI:57925"/>
        <dbReference type="ChEBI" id="CHEBI:59789"/>
        <dbReference type="ChEBI" id="CHEBI:183640"/>
        <dbReference type="EC" id="2.1.1.137"/>
    </reaction>
</comment>
<dbReference type="Proteomes" id="UP001564408">
    <property type="component" value="Unassembled WGS sequence"/>
</dbReference>
<dbReference type="InterPro" id="IPR026669">
    <property type="entry name" value="Arsenite_MeTrfase-like"/>
</dbReference>
<comment type="similarity">
    <text evidence="3">Belongs to the methyltransferase superfamily. Arsenite methyltransferase family.</text>
</comment>
<comment type="caution">
    <text evidence="10">The sequence shown here is derived from an EMBL/GenBank/DDBJ whole genome shotgun (WGS) entry which is preliminary data.</text>
</comment>
<dbReference type="Pfam" id="PF13847">
    <property type="entry name" value="Methyltransf_31"/>
    <property type="match status" value="1"/>
</dbReference>
<dbReference type="RefSeq" id="WP_369667388.1">
    <property type="nucleotide sequence ID" value="NZ_JBDKXB010000014.1"/>
</dbReference>
<dbReference type="CDD" id="cd02440">
    <property type="entry name" value="AdoMet_MTases"/>
    <property type="match status" value="1"/>
</dbReference>